<dbReference type="EMBL" id="CP119943">
    <property type="protein sequence ID" value="WFC98282.1"/>
    <property type="molecule type" value="Genomic_DNA"/>
</dbReference>
<sequence length="428" mass="47189">MTWASMLYNLDFVPVAKPNPESVASSWETIGSQHKSPLTVPTSPAQSSQPSPHRNNLAYESESHCSSGSQRLLLSRAKHGRASSTDEKSQHKELFLRDTTLCPLPQRPGTAVTRDNYRVRYRSPATAKLCARLGSYRTRLPASLSPITNDGLYLSADDTLSSPEPQSRSEDRVLATQRLYQALDQSSRIQWKAASSGDASLTVKRPRPCVSLLRGLSAQAYRRNSQPNCHTESLKDNSTMPEFAPTMHGTYQCVVATQNSAIALVITPPSPRLGCDVASNNTGSGVRFTSHRQPEAGVDPAEASTLVPPPFQLAPGRAQQTAKRRRQAAERLVKNYANHDRSLQSASTLQINAKEPTQLMPKLTQSGARPNQEASKKLTATKETTFQSLSRKSSVDHFATPPRQYTPLDRRKRMPTRLLHSPMRIASR</sequence>
<feature type="region of interest" description="Disordered" evidence="1">
    <location>
        <begin position="307"/>
        <end position="328"/>
    </location>
</feature>
<keyword evidence="3" id="KW-1185">Reference proteome</keyword>
<feature type="compositionally biased region" description="Polar residues" evidence="1">
    <location>
        <begin position="363"/>
        <end position="373"/>
    </location>
</feature>
<dbReference type="AlphaFoldDB" id="A0AAJ5YR78"/>
<proteinExistence type="predicted"/>
<reference evidence="2 3" key="1">
    <citation type="submission" date="2023-03" db="EMBL/GenBank/DDBJ databases">
        <title>Mating type loci evolution in Malassezia.</title>
        <authorList>
            <person name="Coelho M.A."/>
        </authorList>
    </citation>
    <scope>NUCLEOTIDE SEQUENCE [LARGE SCALE GENOMIC DNA]</scope>
    <source>
        <strain evidence="2 3">CBS 9725</strain>
    </source>
</reference>
<name>A0AAJ5YR78_9BASI</name>
<evidence type="ECO:0000313" key="2">
    <source>
        <dbReference type="EMBL" id="WFC98282.1"/>
    </source>
</evidence>
<accession>A0AAJ5YR78</accession>
<feature type="compositionally biased region" description="Polar residues" evidence="1">
    <location>
        <begin position="22"/>
        <end position="40"/>
    </location>
</feature>
<feature type="region of interest" description="Disordered" evidence="1">
    <location>
        <begin position="361"/>
        <end position="428"/>
    </location>
</feature>
<feature type="compositionally biased region" description="Polar residues" evidence="1">
    <location>
        <begin position="381"/>
        <end position="392"/>
    </location>
</feature>
<protein>
    <submittedName>
        <fullName evidence="2">Uncharacterized protein</fullName>
    </submittedName>
</protein>
<feature type="region of interest" description="Disordered" evidence="1">
    <location>
        <begin position="21"/>
        <end position="62"/>
    </location>
</feature>
<organism evidence="2 3">
    <name type="scientific">Malassezia yamatoensis</name>
    <dbReference type="NCBI Taxonomy" id="253288"/>
    <lineage>
        <taxon>Eukaryota</taxon>
        <taxon>Fungi</taxon>
        <taxon>Dikarya</taxon>
        <taxon>Basidiomycota</taxon>
        <taxon>Ustilaginomycotina</taxon>
        <taxon>Malasseziomycetes</taxon>
        <taxon>Malasseziales</taxon>
        <taxon>Malasseziaceae</taxon>
        <taxon>Malassezia</taxon>
    </lineage>
</organism>
<feature type="compositionally biased region" description="Low complexity" evidence="1">
    <location>
        <begin position="41"/>
        <end position="52"/>
    </location>
</feature>
<evidence type="ECO:0000256" key="1">
    <source>
        <dbReference type="SAM" id="MobiDB-lite"/>
    </source>
</evidence>
<evidence type="ECO:0000313" key="3">
    <source>
        <dbReference type="Proteomes" id="UP001219567"/>
    </source>
</evidence>
<dbReference type="Proteomes" id="UP001219567">
    <property type="component" value="Chromosome 1"/>
</dbReference>
<gene>
    <name evidence="2" type="ORF">MYAM1_001007</name>
</gene>